<organism evidence="2 3">
    <name type="scientific">Spodoptera frugiperda</name>
    <name type="common">Fall armyworm</name>
    <dbReference type="NCBI Taxonomy" id="7108"/>
    <lineage>
        <taxon>Eukaryota</taxon>
        <taxon>Metazoa</taxon>
        <taxon>Ecdysozoa</taxon>
        <taxon>Arthropoda</taxon>
        <taxon>Hexapoda</taxon>
        <taxon>Insecta</taxon>
        <taxon>Pterygota</taxon>
        <taxon>Neoptera</taxon>
        <taxon>Endopterygota</taxon>
        <taxon>Lepidoptera</taxon>
        <taxon>Glossata</taxon>
        <taxon>Ditrysia</taxon>
        <taxon>Noctuoidea</taxon>
        <taxon>Noctuidae</taxon>
        <taxon>Amphipyrinae</taxon>
        <taxon>Spodoptera</taxon>
    </lineage>
</organism>
<gene>
    <name evidence="3" type="primary">LOC118281137</name>
</gene>
<evidence type="ECO:0000313" key="3">
    <source>
        <dbReference type="RefSeq" id="XP_035457514.2"/>
    </source>
</evidence>
<feature type="compositionally biased region" description="Polar residues" evidence="1">
    <location>
        <begin position="26"/>
        <end position="45"/>
    </location>
</feature>
<dbReference type="AlphaFoldDB" id="A0A9R0ESX8"/>
<name>A0A9R0ESX8_SPOFR</name>
<evidence type="ECO:0000256" key="1">
    <source>
        <dbReference type="SAM" id="MobiDB-lite"/>
    </source>
</evidence>
<dbReference type="Proteomes" id="UP000829999">
    <property type="component" value="Chromosome 19"/>
</dbReference>
<proteinExistence type="predicted"/>
<dbReference type="SUPFAM" id="SSF57716">
    <property type="entry name" value="Glucocorticoid receptor-like (DNA-binding domain)"/>
    <property type="match status" value="1"/>
</dbReference>
<accession>A0A9R0ESX8</accession>
<dbReference type="RefSeq" id="XP_035457514.2">
    <property type="nucleotide sequence ID" value="XM_035601621.2"/>
</dbReference>
<evidence type="ECO:0000313" key="2">
    <source>
        <dbReference type="Proteomes" id="UP000829999"/>
    </source>
</evidence>
<sequence>MEESKVITRGTSTSSSTVDNTSTQTAQQTIVAHTQRTDQRLNQCPSDPLEKQSDQLYDPTLFKPRSKIKELLFCGSYSKNMCRLCLSLDRELYAIKYPMLATVVRVITGDEMDFRPWNYPPSYACMECNDRIDDFSTFRCDARIANLNLMSGIRYVAGIAPDPETWESD</sequence>
<feature type="region of interest" description="Disordered" evidence="1">
    <location>
        <begin position="1"/>
        <end position="51"/>
    </location>
</feature>
<dbReference type="OrthoDB" id="10424807at2759"/>
<protein>
    <submittedName>
        <fullName evidence="3">Uncharacterized protein LOC118281137</fullName>
    </submittedName>
</protein>
<keyword evidence="2" id="KW-1185">Reference proteome</keyword>
<reference evidence="3" key="1">
    <citation type="submission" date="2025-08" db="UniProtKB">
        <authorList>
            <consortium name="RefSeq"/>
        </authorList>
    </citation>
    <scope>IDENTIFICATION</scope>
    <source>
        <tissue evidence="3">Whole larval tissue</tissue>
    </source>
</reference>
<feature type="compositionally biased region" description="Low complexity" evidence="1">
    <location>
        <begin position="11"/>
        <end position="25"/>
    </location>
</feature>
<dbReference type="GeneID" id="118281137"/>